<evidence type="ECO:0000256" key="4">
    <source>
        <dbReference type="ARBA" id="ARBA00022840"/>
    </source>
</evidence>
<dbReference type="EMBL" id="CM035433">
    <property type="protein sequence ID" value="KAH7293304.1"/>
    <property type="molecule type" value="Genomic_DNA"/>
</dbReference>
<dbReference type="GO" id="GO:0005524">
    <property type="term" value="F:ATP binding"/>
    <property type="evidence" value="ECO:0007669"/>
    <property type="project" value="UniProtKB-UniRule"/>
</dbReference>
<dbReference type="InterPro" id="IPR008271">
    <property type="entry name" value="Ser/Thr_kinase_AS"/>
</dbReference>
<feature type="domain" description="Protein kinase" evidence="7">
    <location>
        <begin position="16"/>
        <end position="280"/>
    </location>
</feature>
<dbReference type="AlphaFoldDB" id="A0A8T2RBZ6"/>
<feature type="binding site" evidence="5">
    <location>
        <position position="45"/>
    </location>
    <ligand>
        <name>ATP</name>
        <dbReference type="ChEBI" id="CHEBI:30616"/>
    </ligand>
</feature>
<accession>A0A8T2RBZ6</accession>
<dbReference type="Pfam" id="PF00069">
    <property type="entry name" value="Pkinase"/>
    <property type="match status" value="1"/>
</dbReference>
<evidence type="ECO:0000256" key="1">
    <source>
        <dbReference type="ARBA" id="ARBA00022679"/>
    </source>
</evidence>
<dbReference type="SMART" id="SM00220">
    <property type="entry name" value="S_TKc"/>
    <property type="match status" value="1"/>
</dbReference>
<dbReference type="PANTHER" id="PTHR48011">
    <property type="entry name" value="CCR4-NOT TRANSCRIPTIONAL COMPLEX SUBUNIT CAF120-RELATED"/>
    <property type="match status" value="1"/>
</dbReference>
<dbReference type="Proteomes" id="UP000825935">
    <property type="component" value="Chromosome 28"/>
</dbReference>
<reference evidence="8" key="1">
    <citation type="submission" date="2021-08" db="EMBL/GenBank/DDBJ databases">
        <title>WGS assembly of Ceratopteris richardii.</title>
        <authorList>
            <person name="Marchant D.B."/>
            <person name="Chen G."/>
            <person name="Jenkins J."/>
            <person name="Shu S."/>
            <person name="Leebens-Mack J."/>
            <person name="Grimwood J."/>
            <person name="Schmutz J."/>
            <person name="Soltis P."/>
            <person name="Soltis D."/>
            <person name="Chen Z.-H."/>
        </authorList>
    </citation>
    <scope>NUCLEOTIDE SEQUENCE</scope>
    <source>
        <strain evidence="8">Whitten #5841</strain>
        <tissue evidence="8">Leaf</tissue>
    </source>
</reference>
<dbReference type="GO" id="GO:0007165">
    <property type="term" value="P:signal transduction"/>
    <property type="evidence" value="ECO:0007669"/>
    <property type="project" value="TreeGrafter"/>
</dbReference>
<dbReference type="InterPro" id="IPR017441">
    <property type="entry name" value="Protein_kinase_ATP_BS"/>
</dbReference>
<keyword evidence="6" id="KW-0723">Serine/threonine-protein kinase</keyword>
<sequence>MASGQQLHPSHAALRWMPHRPLGFGSFGHVTLATNLDDGSLLAVKSVPASSPPELLALQNEFYILQSLHSPSVIRCLGADFSGKSSGKTQPAAGYLYLEYMDCGSLADFFRQSLMPMQQEKQVRRFTRSILKGLAYLHEQGIVHCDIKSKNILVASSGDVKIADFGAARRIDESPLTKGNHLRGTPLWMAPEVAVGKVPTPASDIWSLGCTVVEMLQGAPPWGECFSSVGAALFKLGCTNEIPPLPASISSEAQDFLIRCLQRESGERWTAEQLLKHPFVSDGEESDCHALNRIVGAEAFASVSQPSPRSTLDHAVFSDSEKMSEPSPKCTLDRFMLSNTDSEWEDDEPFTAGVALATPQRPTILQEDRWIVVRKRDGLSEERLAPFMQAGAACHLMKKGCRVSLAPAEFLRSKRRLSRP</sequence>
<keyword evidence="9" id="KW-1185">Reference proteome</keyword>
<evidence type="ECO:0000313" key="9">
    <source>
        <dbReference type="Proteomes" id="UP000825935"/>
    </source>
</evidence>
<keyword evidence="1" id="KW-0808">Transferase</keyword>
<dbReference type="InterPro" id="IPR052751">
    <property type="entry name" value="Plant_MAPKKK"/>
</dbReference>
<name>A0A8T2RBZ6_CERRI</name>
<keyword evidence="4 5" id="KW-0067">ATP-binding</keyword>
<evidence type="ECO:0000256" key="2">
    <source>
        <dbReference type="ARBA" id="ARBA00022741"/>
    </source>
</evidence>
<dbReference type="CDD" id="cd06606">
    <property type="entry name" value="STKc_MAPKKK"/>
    <property type="match status" value="1"/>
</dbReference>
<keyword evidence="2 5" id="KW-0547">Nucleotide-binding</keyword>
<proteinExistence type="inferred from homology"/>
<comment type="similarity">
    <text evidence="6">Belongs to the protein kinase superfamily.</text>
</comment>
<dbReference type="PROSITE" id="PS00108">
    <property type="entry name" value="PROTEIN_KINASE_ST"/>
    <property type="match status" value="1"/>
</dbReference>
<evidence type="ECO:0000256" key="6">
    <source>
        <dbReference type="RuleBase" id="RU000304"/>
    </source>
</evidence>
<evidence type="ECO:0000313" key="8">
    <source>
        <dbReference type="EMBL" id="KAH7293304.1"/>
    </source>
</evidence>
<dbReference type="Gene3D" id="1.10.510.10">
    <property type="entry name" value="Transferase(Phosphotransferase) domain 1"/>
    <property type="match status" value="1"/>
</dbReference>
<evidence type="ECO:0000256" key="5">
    <source>
        <dbReference type="PROSITE-ProRule" id="PRU10141"/>
    </source>
</evidence>
<gene>
    <name evidence="8" type="ORF">KP509_28G019900</name>
</gene>
<dbReference type="InterPro" id="IPR000719">
    <property type="entry name" value="Prot_kinase_dom"/>
</dbReference>
<dbReference type="PANTHER" id="PTHR48011:SF4">
    <property type="entry name" value="MITOGEN-ACTIVATED PROTEIN KINASE KINASE KINASE 19"/>
    <property type="match status" value="1"/>
</dbReference>
<dbReference type="OrthoDB" id="275301at2759"/>
<dbReference type="SUPFAM" id="SSF56112">
    <property type="entry name" value="Protein kinase-like (PK-like)"/>
    <property type="match status" value="1"/>
</dbReference>
<protein>
    <recommendedName>
        <fullName evidence="7">Protein kinase domain-containing protein</fullName>
    </recommendedName>
</protein>
<dbReference type="PROSITE" id="PS00107">
    <property type="entry name" value="PROTEIN_KINASE_ATP"/>
    <property type="match status" value="1"/>
</dbReference>
<keyword evidence="3" id="KW-0418">Kinase</keyword>
<dbReference type="PROSITE" id="PS50011">
    <property type="entry name" value="PROTEIN_KINASE_DOM"/>
    <property type="match status" value="1"/>
</dbReference>
<evidence type="ECO:0000259" key="7">
    <source>
        <dbReference type="PROSITE" id="PS50011"/>
    </source>
</evidence>
<dbReference type="InterPro" id="IPR011009">
    <property type="entry name" value="Kinase-like_dom_sf"/>
</dbReference>
<organism evidence="8 9">
    <name type="scientific">Ceratopteris richardii</name>
    <name type="common">Triangle waterfern</name>
    <dbReference type="NCBI Taxonomy" id="49495"/>
    <lineage>
        <taxon>Eukaryota</taxon>
        <taxon>Viridiplantae</taxon>
        <taxon>Streptophyta</taxon>
        <taxon>Embryophyta</taxon>
        <taxon>Tracheophyta</taxon>
        <taxon>Polypodiopsida</taxon>
        <taxon>Polypodiidae</taxon>
        <taxon>Polypodiales</taxon>
        <taxon>Pteridineae</taxon>
        <taxon>Pteridaceae</taxon>
        <taxon>Parkerioideae</taxon>
        <taxon>Ceratopteris</taxon>
    </lineage>
</organism>
<evidence type="ECO:0000256" key="3">
    <source>
        <dbReference type="ARBA" id="ARBA00022777"/>
    </source>
</evidence>
<dbReference type="GO" id="GO:0004674">
    <property type="term" value="F:protein serine/threonine kinase activity"/>
    <property type="evidence" value="ECO:0007669"/>
    <property type="project" value="UniProtKB-KW"/>
</dbReference>
<comment type="caution">
    <text evidence="8">The sequence shown here is derived from an EMBL/GenBank/DDBJ whole genome shotgun (WGS) entry which is preliminary data.</text>
</comment>